<accession>A0A2V4BE27</accession>
<keyword evidence="2" id="KW-0732">Signal</keyword>
<organism evidence="3 4">
    <name type="scientific">Prauserella muralis</name>
    <dbReference type="NCBI Taxonomy" id="588067"/>
    <lineage>
        <taxon>Bacteria</taxon>
        <taxon>Bacillati</taxon>
        <taxon>Actinomycetota</taxon>
        <taxon>Actinomycetes</taxon>
        <taxon>Pseudonocardiales</taxon>
        <taxon>Pseudonocardiaceae</taxon>
        <taxon>Prauserella</taxon>
    </lineage>
</organism>
<keyword evidence="4" id="KW-1185">Reference proteome</keyword>
<evidence type="ECO:0000256" key="2">
    <source>
        <dbReference type="SAM" id="SignalP"/>
    </source>
</evidence>
<evidence type="ECO:0000313" key="3">
    <source>
        <dbReference type="EMBL" id="PXY32782.1"/>
    </source>
</evidence>
<proteinExistence type="predicted"/>
<comment type="caution">
    <text evidence="3">The sequence shown here is derived from an EMBL/GenBank/DDBJ whole genome shotgun (WGS) entry which is preliminary data.</text>
</comment>
<dbReference type="Pfam" id="PF12079">
    <property type="entry name" value="DUF3558"/>
    <property type="match status" value="1"/>
</dbReference>
<feature type="region of interest" description="Disordered" evidence="1">
    <location>
        <begin position="29"/>
        <end position="55"/>
    </location>
</feature>
<gene>
    <name evidence="3" type="ORF">BAY60_07070</name>
</gene>
<evidence type="ECO:0000256" key="1">
    <source>
        <dbReference type="SAM" id="MobiDB-lite"/>
    </source>
</evidence>
<dbReference type="RefSeq" id="WP_146770986.1">
    <property type="nucleotide sequence ID" value="NZ_MASW01000001.1"/>
</dbReference>
<dbReference type="EMBL" id="MASW01000001">
    <property type="protein sequence ID" value="PXY32782.1"/>
    <property type="molecule type" value="Genomic_DNA"/>
</dbReference>
<evidence type="ECO:0000313" key="4">
    <source>
        <dbReference type="Proteomes" id="UP000249915"/>
    </source>
</evidence>
<reference evidence="3 4" key="1">
    <citation type="submission" date="2016-07" db="EMBL/GenBank/DDBJ databases">
        <title>Draft genome sequence of Prauserella muralis DSM 45305, isolated from a mould-covered wall in an indoor environment.</title>
        <authorList>
            <person name="Ruckert C."/>
            <person name="Albersmeier A."/>
            <person name="Jiang C.-L."/>
            <person name="Jiang Y."/>
            <person name="Kalinowski J."/>
            <person name="Schneider O."/>
            <person name="Winkler A."/>
            <person name="Zotchev S.B."/>
        </authorList>
    </citation>
    <scope>NUCLEOTIDE SEQUENCE [LARGE SCALE GENOMIC DNA]</scope>
    <source>
        <strain evidence="3 4">DSM 45305</strain>
    </source>
</reference>
<dbReference type="OrthoDB" id="3678908at2"/>
<dbReference type="Proteomes" id="UP000249915">
    <property type="component" value="Unassembled WGS sequence"/>
</dbReference>
<evidence type="ECO:0008006" key="5">
    <source>
        <dbReference type="Google" id="ProtNLM"/>
    </source>
</evidence>
<feature type="compositionally biased region" description="Low complexity" evidence="1">
    <location>
        <begin position="34"/>
        <end position="51"/>
    </location>
</feature>
<feature type="chain" id="PRO_5039486316" description="DUF3558 domain-containing protein" evidence="2">
    <location>
        <begin position="25"/>
        <end position="208"/>
    </location>
</feature>
<sequence>MPRPHRLTTAAVLALALCLTGCTGTEPGDPQLDASAPTTATAESSSPTGAAVPPVDRPLNIDDFLRSPCAALTKQQIDAFLGPSATAKPDPAASTGPDCRWGTDMRHARIYVIFPRVSERGLAAVYQNHDEKYDFFREMPLAAGYPSVAYGVTDNRGEGECTVRVGVSDRDTVDITLYLSDNKVGQLDPCEAAHEVATAVVGNIKARN</sequence>
<feature type="signal peptide" evidence="2">
    <location>
        <begin position="1"/>
        <end position="24"/>
    </location>
</feature>
<name>A0A2V4BE27_9PSEU</name>
<protein>
    <recommendedName>
        <fullName evidence="5">DUF3558 domain-containing protein</fullName>
    </recommendedName>
</protein>
<dbReference type="InterPro" id="IPR024520">
    <property type="entry name" value="DUF3558"/>
</dbReference>
<dbReference type="AlphaFoldDB" id="A0A2V4BE27"/>